<keyword evidence="2" id="KW-0479">Metal-binding</keyword>
<evidence type="ECO:0000313" key="6">
    <source>
        <dbReference type="EMBL" id="GAH91070.1"/>
    </source>
</evidence>
<evidence type="ECO:0000256" key="4">
    <source>
        <dbReference type="ARBA" id="ARBA00023014"/>
    </source>
</evidence>
<accession>X1KBP7</accession>
<dbReference type="Pfam" id="PF01869">
    <property type="entry name" value="BcrAD_BadFG"/>
    <property type="match status" value="1"/>
</dbReference>
<dbReference type="PANTHER" id="PTHR32329:SF2">
    <property type="entry name" value="BIFUNCTIONAL PROTEIN [INCLUDES 2-HYDROXYACYL-COA DEHYDRATASE (N-TER) AND ITS ACTIVATOR DOMAIN (C_TERM)"/>
    <property type="match status" value="1"/>
</dbReference>
<dbReference type="InterPro" id="IPR002731">
    <property type="entry name" value="ATPase_BadF"/>
</dbReference>
<gene>
    <name evidence="6" type="ORF">S06H3_06115</name>
</gene>
<comment type="caution">
    <text evidence="6">The sequence shown here is derived from an EMBL/GenBank/DDBJ whole genome shotgun (WGS) entry which is preliminary data.</text>
</comment>
<dbReference type="EMBL" id="BARV01002340">
    <property type="protein sequence ID" value="GAH91070.1"/>
    <property type="molecule type" value="Genomic_DNA"/>
</dbReference>
<dbReference type="GO" id="GO:0051536">
    <property type="term" value="F:iron-sulfur cluster binding"/>
    <property type="evidence" value="ECO:0007669"/>
    <property type="project" value="UniProtKB-KW"/>
</dbReference>
<dbReference type="InterPro" id="IPR008275">
    <property type="entry name" value="CoA_E_activase_dom"/>
</dbReference>
<evidence type="ECO:0000256" key="2">
    <source>
        <dbReference type="ARBA" id="ARBA00022723"/>
    </source>
</evidence>
<protein>
    <recommendedName>
        <fullName evidence="5">ATPase BadF/BadG/BcrA/BcrD type domain-containing protein</fullName>
    </recommendedName>
</protein>
<feature type="non-terminal residue" evidence="6">
    <location>
        <position position="1"/>
    </location>
</feature>
<dbReference type="GO" id="GO:0046872">
    <property type="term" value="F:metal ion binding"/>
    <property type="evidence" value="ECO:0007669"/>
    <property type="project" value="UniProtKB-KW"/>
</dbReference>
<evidence type="ECO:0000256" key="1">
    <source>
        <dbReference type="ARBA" id="ARBA00001966"/>
    </source>
</evidence>
<sequence length="254" mass="27281">CGIDVGSVTTKVVILSRKDNKIASYVIVPTGSDSKNAARKALDDSLKKAGLTDNKIEATVATGYGRINIPFADKNITEISCHARGVISLFPDLNTVIDIGGQDSKVIKLKDGKPIDFLMNDKCAAGTGRFLEVMARAMEINLEQFAPIFIKTNDKVDITSTCTVFAESEIVSLIGQGIDKNKIIKGLIYSIADRITSMVERVGLDEPVCMTGGVAKNLGVVKALEENLEIKINIPDEPQITGELGAAYLAQNLH</sequence>
<dbReference type="InterPro" id="IPR051805">
    <property type="entry name" value="Dehydratase_Activator_Redct"/>
</dbReference>
<evidence type="ECO:0000256" key="3">
    <source>
        <dbReference type="ARBA" id="ARBA00023004"/>
    </source>
</evidence>
<dbReference type="PANTHER" id="PTHR32329">
    <property type="entry name" value="BIFUNCTIONAL PROTEIN [INCLUDES 2-HYDROXYACYL-COA DEHYDRATASE (N-TER) AND ITS ACTIVATOR DOMAIN (C_TERM)-RELATED"/>
    <property type="match status" value="1"/>
</dbReference>
<keyword evidence="4" id="KW-0411">Iron-sulfur</keyword>
<dbReference type="CDD" id="cd24036">
    <property type="entry name" value="ASKHA_NBD_BcrAD_BadFG_HgdC_HadI"/>
    <property type="match status" value="1"/>
</dbReference>
<organism evidence="6">
    <name type="scientific">marine sediment metagenome</name>
    <dbReference type="NCBI Taxonomy" id="412755"/>
    <lineage>
        <taxon>unclassified sequences</taxon>
        <taxon>metagenomes</taxon>
        <taxon>ecological metagenomes</taxon>
    </lineage>
</organism>
<evidence type="ECO:0000259" key="5">
    <source>
        <dbReference type="Pfam" id="PF01869"/>
    </source>
</evidence>
<feature type="domain" description="ATPase BadF/BadG/BcrA/BcrD type" evidence="5">
    <location>
        <begin position="2"/>
        <end position="250"/>
    </location>
</feature>
<dbReference type="AlphaFoldDB" id="X1KBP7"/>
<dbReference type="SUPFAM" id="SSF53067">
    <property type="entry name" value="Actin-like ATPase domain"/>
    <property type="match status" value="1"/>
</dbReference>
<keyword evidence="3" id="KW-0408">Iron</keyword>
<name>X1KBP7_9ZZZZ</name>
<reference evidence="6" key="1">
    <citation type="journal article" date="2014" name="Front. Microbiol.">
        <title>High frequency of phylogenetically diverse reductive dehalogenase-homologous genes in deep subseafloor sedimentary metagenomes.</title>
        <authorList>
            <person name="Kawai M."/>
            <person name="Futagami T."/>
            <person name="Toyoda A."/>
            <person name="Takaki Y."/>
            <person name="Nishi S."/>
            <person name="Hori S."/>
            <person name="Arai W."/>
            <person name="Tsubouchi T."/>
            <person name="Morono Y."/>
            <person name="Uchiyama I."/>
            <person name="Ito T."/>
            <person name="Fujiyama A."/>
            <person name="Inagaki F."/>
            <person name="Takami H."/>
        </authorList>
    </citation>
    <scope>NUCLEOTIDE SEQUENCE</scope>
    <source>
        <strain evidence="6">Expedition CK06-06</strain>
    </source>
</reference>
<dbReference type="InterPro" id="IPR043129">
    <property type="entry name" value="ATPase_NBD"/>
</dbReference>
<dbReference type="NCBIfam" id="TIGR00241">
    <property type="entry name" value="CoA_E_activ"/>
    <property type="match status" value="1"/>
</dbReference>
<dbReference type="Gene3D" id="3.30.420.40">
    <property type="match status" value="2"/>
</dbReference>
<proteinExistence type="predicted"/>
<comment type="cofactor">
    <cofactor evidence="1">
        <name>[4Fe-4S] cluster</name>
        <dbReference type="ChEBI" id="CHEBI:49883"/>
    </cofactor>
</comment>